<evidence type="ECO:0000313" key="1">
    <source>
        <dbReference type="Proteomes" id="UP000492821"/>
    </source>
</evidence>
<accession>A0A7E4VLY5</accession>
<name>A0A7E4VLY5_PANRE</name>
<protein>
    <submittedName>
        <fullName evidence="2">Protein sleepless</fullName>
    </submittedName>
</protein>
<dbReference type="WBParaSite" id="Pan_g22829.t1">
    <property type="protein sequence ID" value="Pan_g22829.t1"/>
    <property type="gene ID" value="Pan_g22829"/>
</dbReference>
<proteinExistence type="predicted"/>
<sequence length="242" mass="26420">MSAIRWRWRQCFFRLTGFRFPATIKLLAGILCCILLNNAVLVDGLRCYAGNPHRKRECTSMSYCLMITAKTGHTQWSCDGNSFTQLSLCQNLGMDAPRHTIYEASASSRQLSAFQGISASAAVNSESTDGSSVYIRSPNEMIHYPSNNNLKEHVDARLGNFVSDVTGTGGSNSYYRNGGGGSPRGSVTPGGKRCFDVGALGRICCCATDYCNGAGGVYSNQAIIGRVFSVFFIQFVFRKLFM</sequence>
<evidence type="ECO:0000313" key="2">
    <source>
        <dbReference type="WBParaSite" id="Pan_g22829.t1"/>
    </source>
</evidence>
<reference evidence="2" key="2">
    <citation type="submission" date="2020-10" db="UniProtKB">
        <authorList>
            <consortium name="WormBaseParasite"/>
        </authorList>
    </citation>
    <scope>IDENTIFICATION</scope>
</reference>
<organism evidence="1 2">
    <name type="scientific">Panagrellus redivivus</name>
    <name type="common">Microworm</name>
    <dbReference type="NCBI Taxonomy" id="6233"/>
    <lineage>
        <taxon>Eukaryota</taxon>
        <taxon>Metazoa</taxon>
        <taxon>Ecdysozoa</taxon>
        <taxon>Nematoda</taxon>
        <taxon>Chromadorea</taxon>
        <taxon>Rhabditida</taxon>
        <taxon>Tylenchina</taxon>
        <taxon>Panagrolaimomorpha</taxon>
        <taxon>Panagrolaimoidea</taxon>
        <taxon>Panagrolaimidae</taxon>
        <taxon>Panagrellus</taxon>
    </lineage>
</organism>
<dbReference type="Proteomes" id="UP000492821">
    <property type="component" value="Unassembled WGS sequence"/>
</dbReference>
<keyword evidence="1" id="KW-1185">Reference proteome</keyword>
<reference evidence="1" key="1">
    <citation type="journal article" date="2013" name="Genetics">
        <title>The draft genome and transcriptome of Panagrellus redivivus are shaped by the harsh demands of a free-living lifestyle.</title>
        <authorList>
            <person name="Srinivasan J."/>
            <person name="Dillman A.R."/>
            <person name="Macchietto M.G."/>
            <person name="Heikkinen L."/>
            <person name="Lakso M."/>
            <person name="Fracchia K.M."/>
            <person name="Antoshechkin I."/>
            <person name="Mortazavi A."/>
            <person name="Wong G."/>
            <person name="Sternberg P.W."/>
        </authorList>
    </citation>
    <scope>NUCLEOTIDE SEQUENCE [LARGE SCALE GENOMIC DNA]</scope>
    <source>
        <strain evidence="1">MT8872</strain>
    </source>
</reference>
<dbReference type="AlphaFoldDB" id="A0A7E4VLY5"/>